<dbReference type="Proteomes" id="UP000179243">
    <property type="component" value="Unassembled WGS sequence"/>
</dbReference>
<proteinExistence type="predicted"/>
<organism evidence="1 2">
    <name type="scientific">Candidatus Raymondbacteria bacterium RIFOXYD12_FULL_49_13</name>
    <dbReference type="NCBI Taxonomy" id="1817890"/>
    <lineage>
        <taxon>Bacteria</taxon>
        <taxon>Raymondiibacteriota</taxon>
    </lineage>
</organism>
<reference evidence="1 2" key="1">
    <citation type="journal article" date="2016" name="Nat. Commun.">
        <title>Thousands of microbial genomes shed light on interconnected biogeochemical processes in an aquifer system.</title>
        <authorList>
            <person name="Anantharaman K."/>
            <person name="Brown C.T."/>
            <person name="Hug L.A."/>
            <person name="Sharon I."/>
            <person name="Castelle C.J."/>
            <person name="Probst A.J."/>
            <person name="Thomas B.C."/>
            <person name="Singh A."/>
            <person name="Wilkins M.J."/>
            <person name="Karaoz U."/>
            <person name="Brodie E.L."/>
            <person name="Williams K.H."/>
            <person name="Hubbard S.S."/>
            <person name="Banfield J.F."/>
        </authorList>
    </citation>
    <scope>NUCLEOTIDE SEQUENCE [LARGE SCALE GENOMIC DNA]</scope>
</reference>
<evidence type="ECO:0000313" key="2">
    <source>
        <dbReference type="Proteomes" id="UP000179243"/>
    </source>
</evidence>
<accession>A0A1F7F510</accession>
<dbReference type="AlphaFoldDB" id="A0A1F7F510"/>
<name>A0A1F7F510_UNCRA</name>
<comment type="caution">
    <text evidence="1">The sequence shown here is derived from an EMBL/GenBank/DDBJ whole genome shotgun (WGS) entry which is preliminary data.</text>
</comment>
<evidence type="ECO:0000313" key="1">
    <source>
        <dbReference type="EMBL" id="OGK01668.1"/>
    </source>
</evidence>
<sequence length="258" mass="27816">MENEIIKETALEIDDGLDDPTNQGDNLQPALDVSRRGAMYYRPNDGHGAGGMYIRWKWLRNFKRNQSFLAFTNRSYDDFTITDGLGSGIGYINDLTKHGWDPATIVDETNHYSVILTGTGTADVTLRNLQNFTHAPGTVYDATINSSPVASVTADEFGLVTIPAVANSAVIDLVVHGSSVEQTSDIGAVEITATPNPFNPAVMIAVSMQRAASGRNYQIDIYNVYGKLIQKLTTAACSPRFAGKAGQPPAGITWNALG</sequence>
<protein>
    <submittedName>
        <fullName evidence="1">Uncharacterized protein</fullName>
    </submittedName>
</protein>
<gene>
    <name evidence="1" type="ORF">A2519_09055</name>
</gene>
<dbReference type="EMBL" id="MFYX01000121">
    <property type="protein sequence ID" value="OGK01668.1"/>
    <property type="molecule type" value="Genomic_DNA"/>
</dbReference>